<evidence type="ECO:0000313" key="1">
    <source>
        <dbReference type="EMBL" id="MCT8335981.1"/>
    </source>
</evidence>
<reference evidence="1" key="1">
    <citation type="submission" date="2019-06" db="EMBL/GenBank/DDBJ databases">
        <title>Methanoculleus strain from Tamsui River, Taipei, Taiwan.</title>
        <authorList>
            <person name="You Y.-T."/>
            <person name="Chen S.-C."/>
            <person name="Lai S.-J."/>
            <person name="Lee Y.-C."/>
            <person name="Lai M.-C."/>
        </authorList>
    </citation>
    <scope>NUCLEOTIDE SEQUENCE</scope>
    <source>
        <strain evidence="1">Afa-1</strain>
    </source>
</reference>
<name>A0A9E5DED3_9EURY</name>
<accession>A0A9E5DED3</accession>
<evidence type="ECO:0000313" key="2">
    <source>
        <dbReference type="Proteomes" id="UP001065682"/>
    </source>
</evidence>
<organism evidence="1 2">
    <name type="scientific">Methanoculleus formosensis</name>
    <dbReference type="NCBI Taxonomy" id="2590886"/>
    <lineage>
        <taxon>Archaea</taxon>
        <taxon>Methanobacteriati</taxon>
        <taxon>Methanobacteriota</taxon>
        <taxon>Stenosarchaea group</taxon>
        <taxon>Methanomicrobia</taxon>
        <taxon>Methanomicrobiales</taxon>
        <taxon>Methanomicrobiaceae</taxon>
        <taxon>Methanoculleus</taxon>
    </lineage>
</organism>
<sequence length="69" mass="7509">MPRFTTFSFLHGWIRSFGCRDMDFPSAVNPSSVLCEFVAGASTPPFSDEMFIEAADDPATYRDGAGPSP</sequence>
<dbReference type="Proteomes" id="UP001065682">
    <property type="component" value="Unassembled WGS sequence"/>
</dbReference>
<dbReference type="AlphaFoldDB" id="A0A9E5DED3"/>
<keyword evidence="2" id="KW-1185">Reference proteome</keyword>
<comment type="caution">
    <text evidence="1">The sequence shown here is derived from an EMBL/GenBank/DDBJ whole genome shotgun (WGS) entry which is preliminary data.</text>
</comment>
<protein>
    <submittedName>
        <fullName evidence="1">Uncharacterized protein</fullName>
    </submittedName>
</protein>
<gene>
    <name evidence="1" type="ORF">FKB36_00330</name>
</gene>
<proteinExistence type="predicted"/>
<dbReference type="EMBL" id="VHLL01000001">
    <property type="protein sequence ID" value="MCT8335981.1"/>
    <property type="molecule type" value="Genomic_DNA"/>
</dbReference>